<evidence type="ECO:0000256" key="1">
    <source>
        <dbReference type="ARBA" id="ARBA00012513"/>
    </source>
</evidence>
<evidence type="ECO:0000256" key="9">
    <source>
        <dbReference type="SAM" id="MobiDB-lite"/>
    </source>
</evidence>
<name>A0A550C4T8_9AGAR</name>
<feature type="region of interest" description="Disordered" evidence="9">
    <location>
        <begin position="1"/>
        <end position="229"/>
    </location>
</feature>
<dbReference type="OrthoDB" id="289250at2759"/>
<dbReference type="Pfam" id="PF00069">
    <property type="entry name" value="Pkinase"/>
    <property type="match status" value="1"/>
</dbReference>
<dbReference type="InterPro" id="IPR011009">
    <property type="entry name" value="Kinase-like_dom_sf"/>
</dbReference>
<evidence type="ECO:0000256" key="2">
    <source>
        <dbReference type="ARBA" id="ARBA00022527"/>
    </source>
</evidence>
<dbReference type="InterPro" id="IPR008271">
    <property type="entry name" value="Ser/Thr_kinase_AS"/>
</dbReference>
<feature type="compositionally biased region" description="Low complexity" evidence="9">
    <location>
        <begin position="7"/>
        <end position="24"/>
    </location>
</feature>
<evidence type="ECO:0000256" key="4">
    <source>
        <dbReference type="ARBA" id="ARBA00022741"/>
    </source>
</evidence>
<feature type="region of interest" description="Disordered" evidence="9">
    <location>
        <begin position="735"/>
        <end position="845"/>
    </location>
</feature>
<protein>
    <recommendedName>
        <fullName evidence="1">non-specific serine/threonine protein kinase</fullName>
        <ecNumber evidence="1">2.7.11.1</ecNumber>
    </recommendedName>
</protein>
<keyword evidence="12" id="KW-1185">Reference proteome</keyword>
<dbReference type="InterPro" id="IPR000719">
    <property type="entry name" value="Prot_kinase_dom"/>
</dbReference>
<dbReference type="GO" id="GO:0030003">
    <property type="term" value="P:intracellular monoatomic cation homeostasis"/>
    <property type="evidence" value="ECO:0007669"/>
    <property type="project" value="TreeGrafter"/>
</dbReference>
<feature type="compositionally biased region" description="Pro residues" evidence="9">
    <location>
        <begin position="55"/>
        <end position="65"/>
    </location>
</feature>
<evidence type="ECO:0000256" key="3">
    <source>
        <dbReference type="ARBA" id="ARBA00022679"/>
    </source>
</evidence>
<dbReference type="Proteomes" id="UP000320762">
    <property type="component" value="Unassembled WGS sequence"/>
</dbReference>
<evidence type="ECO:0000256" key="7">
    <source>
        <dbReference type="ARBA" id="ARBA00047899"/>
    </source>
</evidence>
<keyword evidence="2" id="KW-0723">Serine/threonine-protein kinase</keyword>
<organism evidence="11 12">
    <name type="scientific">Schizophyllum amplum</name>
    <dbReference type="NCBI Taxonomy" id="97359"/>
    <lineage>
        <taxon>Eukaryota</taxon>
        <taxon>Fungi</taxon>
        <taxon>Dikarya</taxon>
        <taxon>Basidiomycota</taxon>
        <taxon>Agaricomycotina</taxon>
        <taxon>Agaricomycetes</taxon>
        <taxon>Agaricomycetidae</taxon>
        <taxon>Agaricales</taxon>
        <taxon>Schizophyllaceae</taxon>
        <taxon>Schizophyllum</taxon>
    </lineage>
</organism>
<keyword evidence="5 11" id="KW-0418">Kinase</keyword>
<proteinExistence type="predicted"/>
<dbReference type="GO" id="GO:0005829">
    <property type="term" value="C:cytosol"/>
    <property type="evidence" value="ECO:0007669"/>
    <property type="project" value="TreeGrafter"/>
</dbReference>
<gene>
    <name evidence="11" type="ORF">BD626DRAFT_506541</name>
</gene>
<dbReference type="STRING" id="97359.A0A550C4T8"/>
<feature type="compositionally biased region" description="Basic and acidic residues" evidence="9">
    <location>
        <begin position="373"/>
        <end position="391"/>
    </location>
</feature>
<dbReference type="PANTHER" id="PTHR24343">
    <property type="entry name" value="SERINE/THREONINE KINASE"/>
    <property type="match status" value="1"/>
</dbReference>
<evidence type="ECO:0000256" key="5">
    <source>
        <dbReference type="ARBA" id="ARBA00022777"/>
    </source>
</evidence>
<keyword evidence="3" id="KW-0808">Transferase</keyword>
<feature type="compositionally biased region" description="Basic residues" evidence="9">
    <location>
        <begin position="279"/>
        <end position="289"/>
    </location>
</feature>
<feature type="compositionally biased region" description="Acidic residues" evidence="9">
    <location>
        <begin position="789"/>
        <end position="826"/>
    </location>
</feature>
<comment type="caution">
    <text evidence="11">The sequence shown here is derived from an EMBL/GenBank/DDBJ whole genome shotgun (WGS) entry which is preliminary data.</text>
</comment>
<feature type="domain" description="Protein kinase" evidence="10">
    <location>
        <begin position="334"/>
        <end position="725"/>
    </location>
</feature>
<evidence type="ECO:0000313" key="12">
    <source>
        <dbReference type="Proteomes" id="UP000320762"/>
    </source>
</evidence>
<dbReference type="GO" id="GO:0004674">
    <property type="term" value="F:protein serine/threonine kinase activity"/>
    <property type="evidence" value="ECO:0007669"/>
    <property type="project" value="UniProtKB-KW"/>
</dbReference>
<feature type="region of interest" description="Disordered" evidence="9">
    <location>
        <begin position="266"/>
        <end position="396"/>
    </location>
</feature>
<dbReference type="PROSITE" id="PS00108">
    <property type="entry name" value="PROTEIN_KINASE_ST"/>
    <property type="match status" value="1"/>
</dbReference>
<comment type="catalytic activity">
    <reaction evidence="7">
        <text>L-threonyl-[protein] + ATP = O-phospho-L-threonyl-[protein] + ADP + H(+)</text>
        <dbReference type="Rhea" id="RHEA:46608"/>
        <dbReference type="Rhea" id="RHEA-COMP:11060"/>
        <dbReference type="Rhea" id="RHEA-COMP:11605"/>
        <dbReference type="ChEBI" id="CHEBI:15378"/>
        <dbReference type="ChEBI" id="CHEBI:30013"/>
        <dbReference type="ChEBI" id="CHEBI:30616"/>
        <dbReference type="ChEBI" id="CHEBI:61977"/>
        <dbReference type="ChEBI" id="CHEBI:456216"/>
        <dbReference type="EC" id="2.7.11.1"/>
    </reaction>
</comment>
<evidence type="ECO:0000259" key="10">
    <source>
        <dbReference type="PROSITE" id="PS50011"/>
    </source>
</evidence>
<keyword evidence="4" id="KW-0547">Nucleotide-binding</keyword>
<sequence>MSVFTPSLSASSSRSTFSDVSFPSEPSPSTTPPPSSGSKTHAFFSSPFGTRSPSPALPPSLPPTASPKRRVVSENQPRSRTTDFFAAASSPPMIEVLPATRRTPEYQGQGPPSAILPPSSPPPRNNRGFMHLELDNINPDNLTGFTLRDLPSPTRTEQDEPTPRPNPFEPTFSKAYALAEGEETPKIPQRTPASVAPVSRIHKEEKSDGDDELHPNHILTSTASDDPGVRLRLVTPRPGHLSSVWLAEDLSDVSLDIQRKRSLRQIKRKTSSRLSNRSVSRHSSARRRQRSDDSATSASVSRKPSLAQPQPRTAAKLGLGPERVPGLIPTRNGPSKHRKTGSDSSKSIYLDERDGDMPSSPMPTSPTFGMSRRSSECERPTSSEASEDGRPSRVRPKYKLVAVKLTSRGVLEGTGTSTPDDLERDRTRVSFIREVEVLRHISHPNITPLLSYFTTKAHHALVLPYLPGGDLLGLVNSDAAYEALTESTTRKIFSDLGKAVGWMHGVGLVHRDIKLENILLTVPLTPSDENPQPTYNPSQPLVKLTDFGLSRFIDPLAPLLKTKCGSEAYAAPELVTSSTYSSGGYDPRLTDSWACGVVLYALACRRLPFGEGAEASAGARRKWLMRVARGDWSWPDSVREVERGRTQEVRPMARDSTVMMRDPTARARDDTLMTRDETATPSDELAGTRLASSLDLREVVERLLVRDTARRMRVGSRAFWACAWFGRNEPGDMGTPVDAFDDDHPLHDSPASGVGSLPKESHMPSRMSGGRLSPLHVGGSLPQVGDDLLSGEEPVDNDSDLLPDGLESDEATDDCMDDDEELEDASLVDPPEPDSIARQEVYPVR</sequence>
<evidence type="ECO:0000256" key="6">
    <source>
        <dbReference type="ARBA" id="ARBA00022840"/>
    </source>
</evidence>
<dbReference type="SMART" id="SM00220">
    <property type="entry name" value="S_TKc"/>
    <property type="match status" value="1"/>
</dbReference>
<dbReference type="GO" id="GO:0005524">
    <property type="term" value="F:ATP binding"/>
    <property type="evidence" value="ECO:0007669"/>
    <property type="project" value="UniProtKB-KW"/>
</dbReference>
<dbReference type="SUPFAM" id="SSF56112">
    <property type="entry name" value="Protein kinase-like (PK-like)"/>
    <property type="match status" value="1"/>
</dbReference>
<accession>A0A550C4T8</accession>
<feature type="compositionally biased region" description="Pro residues" evidence="9">
    <location>
        <begin position="114"/>
        <end position="124"/>
    </location>
</feature>
<comment type="catalytic activity">
    <reaction evidence="8">
        <text>L-seryl-[protein] + ATP = O-phospho-L-seryl-[protein] + ADP + H(+)</text>
        <dbReference type="Rhea" id="RHEA:17989"/>
        <dbReference type="Rhea" id="RHEA-COMP:9863"/>
        <dbReference type="Rhea" id="RHEA-COMP:11604"/>
        <dbReference type="ChEBI" id="CHEBI:15378"/>
        <dbReference type="ChEBI" id="CHEBI:29999"/>
        <dbReference type="ChEBI" id="CHEBI:30616"/>
        <dbReference type="ChEBI" id="CHEBI:83421"/>
        <dbReference type="ChEBI" id="CHEBI:456216"/>
        <dbReference type="EC" id="2.7.11.1"/>
    </reaction>
</comment>
<dbReference type="PANTHER" id="PTHR24343:SF558">
    <property type="entry name" value="PROTEIN KINASE DOMAIN-CONTAINING PROTEIN"/>
    <property type="match status" value="1"/>
</dbReference>
<dbReference type="EC" id="2.7.11.1" evidence="1"/>
<reference evidence="11 12" key="1">
    <citation type="journal article" date="2019" name="New Phytol.">
        <title>Comparative genomics reveals unique wood-decay strategies and fruiting body development in the Schizophyllaceae.</title>
        <authorList>
            <person name="Almasi E."/>
            <person name="Sahu N."/>
            <person name="Krizsan K."/>
            <person name="Balint B."/>
            <person name="Kovacs G.M."/>
            <person name="Kiss B."/>
            <person name="Cseklye J."/>
            <person name="Drula E."/>
            <person name="Henrissat B."/>
            <person name="Nagy I."/>
            <person name="Chovatia M."/>
            <person name="Adam C."/>
            <person name="LaButti K."/>
            <person name="Lipzen A."/>
            <person name="Riley R."/>
            <person name="Grigoriev I.V."/>
            <person name="Nagy L.G."/>
        </authorList>
    </citation>
    <scope>NUCLEOTIDE SEQUENCE [LARGE SCALE GENOMIC DNA]</scope>
    <source>
        <strain evidence="11 12">NL-1724</strain>
    </source>
</reference>
<dbReference type="AlphaFoldDB" id="A0A550C4T8"/>
<keyword evidence="6" id="KW-0067">ATP-binding</keyword>
<feature type="compositionally biased region" description="Pro residues" evidence="9">
    <location>
        <begin position="25"/>
        <end position="35"/>
    </location>
</feature>
<evidence type="ECO:0000313" key="11">
    <source>
        <dbReference type="EMBL" id="TRM59823.1"/>
    </source>
</evidence>
<evidence type="ECO:0000256" key="8">
    <source>
        <dbReference type="ARBA" id="ARBA00048679"/>
    </source>
</evidence>
<dbReference type="PROSITE" id="PS50011">
    <property type="entry name" value="PROTEIN_KINASE_DOM"/>
    <property type="match status" value="1"/>
</dbReference>
<dbReference type="Gene3D" id="1.10.510.10">
    <property type="entry name" value="Transferase(Phosphotransferase) domain 1"/>
    <property type="match status" value="1"/>
</dbReference>
<dbReference type="EMBL" id="VDMD01000025">
    <property type="protein sequence ID" value="TRM59823.1"/>
    <property type="molecule type" value="Genomic_DNA"/>
</dbReference>